<reference evidence="3 4" key="1">
    <citation type="journal article" date="2019" name="Genome Biol. Evol.">
        <title>Insights into the evolution of the New World diploid cottons (Gossypium, subgenus Houzingenia) based on genome sequencing.</title>
        <authorList>
            <person name="Grover C.E."/>
            <person name="Arick M.A. 2nd"/>
            <person name="Thrash A."/>
            <person name="Conover J.L."/>
            <person name="Sanders W.S."/>
            <person name="Peterson D.G."/>
            <person name="Frelichowski J.E."/>
            <person name="Scheffler J.A."/>
            <person name="Scheffler B.E."/>
            <person name="Wendel J.F."/>
        </authorList>
    </citation>
    <scope>NUCLEOTIDE SEQUENCE [LARGE SCALE GENOMIC DNA]</scope>
    <source>
        <strain evidence="3">6</strain>
        <tissue evidence="3">Leaf</tissue>
    </source>
</reference>
<organism evidence="3 4">
    <name type="scientific">Gossypium armourianum</name>
    <dbReference type="NCBI Taxonomy" id="34283"/>
    <lineage>
        <taxon>Eukaryota</taxon>
        <taxon>Viridiplantae</taxon>
        <taxon>Streptophyta</taxon>
        <taxon>Embryophyta</taxon>
        <taxon>Tracheophyta</taxon>
        <taxon>Spermatophyta</taxon>
        <taxon>Magnoliopsida</taxon>
        <taxon>eudicotyledons</taxon>
        <taxon>Gunneridae</taxon>
        <taxon>Pentapetalae</taxon>
        <taxon>rosids</taxon>
        <taxon>malvids</taxon>
        <taxon>Malvales</taxon>
        <taxon>Malvaceae</taxon>
        <taxon>Malvoideae</taxon>
        <taxon>Gossypium</taxon>
    </lineage>
</organism>
<dbReference type="InterPro" id="IPR041577">
    <property type="entry name" value="RT_RNaseH_2"/>
</dbReference>
<gene>
    <name evidence="3" type="ORF">Goarm_022877</name>
</gene>
<dbReference type="PROSITE" id="PS50878">
    <property type="entry name" value="RT_POL"/>
    <property type="match status" value="1"/>
</dbReference>
<dbReference type="Pfam" id="PF17919">
    <property type="entry name" value="RT_RNaseH_2"/>
    <property type="match status" value="1"/>
</dbReference>
<feature type="domain" description="Reverse transcriptase" evidence="2">
    <location>
        <begin position="1"/>
        <end position="55"/>
    </location>
</feature>
<dbReference type="PANTHER" id="PTHR33064:SF37">
    <property type="entry name" value="RIBONUCLEASE H"/>
    <property type="match status" value="1"/>
</dbReference>
<dbReference type="PANTHER" id="PTHR33064">
    <property type="entry name" value="POL PROTEIN"/>
    <property type="match status" value="1"/>
</dbReference>
<dbReference type="InterPro" id="IPR043502">
    <property type="entry name" value="DNA/RNA_pol_sf"/>
</dbReference>
<feature type="region of interest" description="Disordered" evidence="1">
    <location>
        <begin position="286"/>
        <end position="312"/>
    </location>
</feature>
<evidence type="ECO:0000256" key="1">
    <source>
        <dbReference type="SAM" id="MobiDB-lite"/>
    </source>
</evidence>
<comment type="caution">
    <text evidence="3">The sequence shown here is derived from an EMBL/GenBank/DDBJ whole genome shotgun (WGS) entry which is preliminary data.</text>
</comment>
<dbReference type="Proteomes" id="UP000593575">
    <property type="component" value="Unassembled WGS sequence"/>
</dbReference>
<evidence type="ECO:0000259" key="2">
    <source>
        <dbReference type="PROSITE" id="PS50878"/>
    </source>
</evidence>
<dbReference type="InterPro" id="IPR043128">
    <property type="entry name" value="Rev_trsase/Diguanyl_cyclase"/>
</dbReference>
<dbReference type="InterPro" id="IPR000477">
    <property type="entry name" value="RT_dom"/>
</dbReference>
<protein>
    <recommendedName>
        <fullName evidence="2">Reverse transcriptase domain-containing protein</fullName>
    </recommendedName>
</protein>
<dbReference type="InterPro" id="IPR051320">
    <property type="entry name" value="Viral_Replic_Matur_Polypro"/>
</dbReference>
<sequence length="447" mass="53260">ALIYIDDILLYSPDQESHTILLERFKQIILEKAIMLSERKMQTNKEEIEFLGMTIKDGKYQPHPNIAEELKKFPDNNLSQKQVQHFLGIVNYLRDFVPKLSRLTNPLRKMLKKDPPPWSSKQTKAIQRLKEETTHLPPLQIPSEGKRILQTDASDKYWGAILFEEDNGKRRLCGYKSGRYNDVEIHYHSTFKEILAVKNRISKFQFHLIGYRFLVEMGMSSFPKMLQFKQKEVPHPQLLRWVEWFSKFAFDDIKGKNNVLADILSRPPKFLAQVHHPVEVFMFQPSSSKRKGKDKTQHPPFSLPYQPNSHPDHPPEVLSLILEKRFHREAMNMMLSYQVNVFRDFGGLFLKPLGLHPKYPFIHPIKYQFREFPEELKWMFWYLTHLLHIGIEFHIEDLQYYVTMATRQELSPEMKNFATFLKWFYPLEQWHEMIGLESLKNMKAQWI</sequence>
<evidence type="ECO:0000313" key="4">
    <source>
        <dbReference type="Proteomes" id="UP000593575"/>
    </source>
</evidence>
<feature type="non-terminal residue" evidence="3">
    <location>
        <position position="1"/>
    </location>
</feature>
<name>A0A7J9KE99_9ROSI</name>
<keyword evidence="4" id="KW-1185">Reference proteome</keyword>
<dbReference type="AlphaFoldDB" id="A0A7J9KE99"/>
<feature type="non-terminal residue" evidence="3">
    <location>
        <position position="447"/>
    </location>
</feature>
<dbReference type="SUPFAM" id="SSF56672">
    <property type="entry name" value="DNA/RNA polymerases"/>
    <property type="match status" value="1"/>
</dbReference>
<proteinExistence type="predicted"/>
<accession>A0A7J9KE99</accession>
<dbReference type="EMBL" id="JABFAE010276331">
    <property type="protein sequence ID" value="MBA0844701.1"/>
    <property type="molecule type" value="Genomic_DNA"/>
</dbReference>
<evidence type="ECO:0000313" key="3">
    <source>
        <dbReference type="EMBL" id="MBA0844701.1"/>
    </source>
</evidence>
<dbReference type="Gene3D" id="3.30.70.270">
    <property type="match status" value="2"/>
</dbReference>